<reference evidence="4 5" key="1">
    <citation type="journal article" date="2012" name="J. Bacteriol.">
        <title>Genome Sequence of Blastococcus saxobsidens DD2, a Stone-Inhabiting Bacterium.</title>
        <authorList>
            <person name="Chouaia B."/>
            <person name="Crotti E."/>
            <person name="Brusetti L."/>
            <person name="Daffonchio D."/>
            <person name="Essoussi I."/>
            <person name="Nouioui I."/>
            <person name="Sbissi I."/>
            <person name="Ghodhbane-Gtari F."/>
            <person name="Gtari M."/>
            <person name="Vacherie B."/>
            <person name="Barbe V."/>
            <person name="Medigue C."/>
            <person name="Gury J."/>
            <person name="Pujic P."/>
            <person name="Normand P."/>
        </authorList>
    </citation>
    <scope>NUCLEOTIDE SEQUENCE [LARGE SCALE GENOMIC DNA]</scope>
    <source>
        <strain evidence="4 5">DD2</strain>
    </source>
</reference>
<dbReference type="KEGG" id="bsd:BLASA_4346"/>
<dbReference type="STRING" id="1146883.BLASA_4346"/>
<gene>
    <name evidence="4" type="ordered locus">BLASA_4346</name>
</gene>
<dbReference type="Proteomes" id="UP000007517">
    <property type="component" value="Chromosome"/>
</dbReference>
<dbReference type="GO" id="GO:0004497">
    <property type="term" value="F:monooxygenase activity"/>
    <property type="evidence" value="ECO:0007669"/>
    <property type="project" value="UniProtKB-KW"/>
</dbReference>
<dbReference type="AlphaFoldDB" id="H6RNL8"/>
<dbReference type="InterPro" id="IPR011251">
    <property type="entry name" value="Luciferase-like_dom"/>
</dbReference>
<evidence type="ECO:0000259" key="3">
    <source>
        <dbReference type="Pfam" id="PF00296"/>
    </source>
</evidence>
<evidence type="ECO:0000313" key="4">
    <source>
        <dbReference type="EMBL" id="CCG05166.1"/>
    </source>
</evidence>
<dbReference type="SUPFAM" id="SSF51679">
    <property type="entry name" value="Bacterial luciferase-like"/>
    <property type="match status" value="1"/>
</dbReference>
<evidence type="ECO:0000256" key="2">
    <source>
        <dbReference type="ARBA" id="ARBA00023033"/>
    </source>
</evidence>
<name>H6RNL8_BLASD</name>
<dbReference type="Gene3D" id="3.20.20.30">
    <property type="entry name" value="Luciferase-like domain"/>
    <property type="match status" value="1"/>
</dbReference>
<dbReference type="PANTHER" id="PTHR30137:SF8">
    <property type="entry name" value="BLR5498 PROTEIN"/>
    <property type="match status" value="1"/>
</dbReference>
<dbReference type="eggNOG" id="COG2141">
    <property type="taxonomic scope" value="Bacteria"/>
</dbReference>
<dbReference type="InterPro" id="IPR050766">
    <property type="entry name" value="Bact_Lucif_Oxidored"/>
</dbReference>
<feature type="domain" description="Luciferase-like" evidence="3">
    <location>
        <begin position="5"/>
        <end position="287"/>
    </location>
</feature>
<accession>H6RNL8</accession>
<dbReference type="OrthoDB" id="7903015at2"/>
<evidence type="ECO:0000313" key="5">
    <source>
        <dbReference type="Proteomes" id="UP000007517"/>
    </source>
</evidence>
<keyword evidence="2" id="KW-0503">Monooxygenase</keyword>
<organism evidence="4 5">
    <name type="scientific">Blastococcus saxobsidens (strain DD2)</name>
    <dbReference type="NCBI Taxonomy" id="1146883"/>
    <lineage>
        <taxon>Bacteria</taxon>
        <taxon>Bacillati</taxon>
        <taxon>Actinomycetota</taxon>
        <taxon>Actinomycetes</taxon>
        <taxon>Geodermatophilales</taxon>
        <taxon>Geodermatophilaceae</taxon>
        <taxon>Blastococcus</taxon>
    </lineage>
</organism>
<keyword evidence="5" id="KW-1185">Reference proteome</keyword>
<dbReference type="Pfam" id="PF00296">
    <property type="entry name" value="Bac_luciferase"/>
    <property type="match status" value="1"/>
</dbReference>
<keyword evidence="1" id="KW-0560">Oxidoreductase</keyword>
<sequence length="325" mass="34806">MSGDMKFGLVINGAPAGARTGAEHVEAAVLTARAARDAGFDLVAVGQHFLSPEYRYLQPIPLLSRLIPETGDMSLATVILLLPLLHPVEAAEQLATLDVLSGGRLVVGVGLGFREPEFAAFGVDKRDRAARQTEALELMAKLWSGQPFRHQGTFFRVDSPGSGLVPEQSPRPPIWVAAMNARSFARAVEAGYVPYIGPRLPTADLAALTSAAAPGSQIAIRRELFLGTEDDVLERAAEHMGARFSHHDRGWGFAADAGVQGAESLESFAIAGRPDACIEQLQAVRDAAGGRPLKVILRCSWPSLSRDEVVAMVHGFGREVLPTFR</sequence>
<dbReference type="EMBL" id="FO117623">
    <property type="protein sequence ID" value="CCG05166.1"/>
    <property type="molecule type" value="Genomic_DNA"/>
</dbReference>
<dbReference type="PANTHER" id="PTHR30137">
    <property type="entry name" value="LUCIFERASE-LIKE MONOOXYGENASE"/>
    <property type="match status" value="1"/>
</dbReference>
<dbReference type="HOGENOM" id="CLU_027853_3_2_11"/>
<reference evidence="5" key="2">
    <citation type="submission" date="2012-02" db="EMBL/GenBank/DDBJ databases">
        <title>Complete genome sequence of Blastococcus saxobsidens strain DD2.</title>
        <authorList>
            <person name="Genoscope."/>
        </authorList>
    </citation>
    <scope>NUCLEOTIDE SEQUENCE [LARGE SCALE GENOMIC DNA]</scope>
    <source>
        <strain evidence="5">DD2</strain>
    </source>
</reference>
<dbReference type="GO" id="GO:0005829">
    <property type="term" value="C:cytosol"/>
    <property type="evidence" value="ECO:0007669"/>
    <property type="project" value="TreeGrafter"/>
</dbReference>
<proteinExistence type="predicted"/>
<dbReference type="InterPro" id="IPR036661">
    <property type="entry name" value="Luciferase-like_sf"/>
</dbReference>
<dbReference type="GO" id="GO:0016705">
    <property type="term" value="F:oxidoreductase activity, acting on paired donors, with incorporation or reduction of molecular oxygen"/>
    <property type="evidence" value="ECO:0007669"/>
    <property type="project" value="InterPro"/>
</dbReference>
<protein>
    <submittedName>
        <fullName evidence="4">Putative Flavin-dependent oxidoreductase, F420-dependent methylene-tetrahydromethanopterin reductase</fullName>
    </submittedName>
</protein>
<dbReference type="RefSeq" id="WP_014378037.1">
    <property type="nucleotide sequence ID" value="NC_016943.1"/>
</dbReference>
<evidence type="ECO:0000256" key="1">
    <source>
        <dbReference type="ARBA" id="ARBA00023002"/>
    </source>
</evidence>